<keyword evidence="1" id="KW-0812">Transmembrane</keyword>
<evidence type="ECO:0000313" key="2">
    <source>
        <dbReference type="EMBL" id="SEL94967.1"/>
    </source>
</evidence>
<organism evidence="2 3">
    <name type="scientific">Aquimarina amphilecti</name>
    <dbReference type="NCBI Taxonomy" id="1038014"/>
    <lineage>
        <taxon>Bacteria</taxon>
        <taxon>Pseudomonadati</taxon>
        <taxon>Bacteroidota</taxon>
        <taxon>Flavobacteriia</taxon>
        <taxon>Flavobacteriales</taxon>
        <taxon>Flavobacteriaceae</taxon>
        <taxon>Aquimarina</taxon>
    </lineage>
</organism>
<evidence type="ECO:0000256" key="1">
    <source>
        <dbReference type="SAM" id="Phobius"/>
    </source>
</evidence>
<name>A0A1H7UFF6_AQUAM</name>
<dbReference type="OrthoDB" id="1202744at2"/>
<dbReference type="STRING" id="1038014.SAMN04487910_3687"/>
<evidence type="ECO:0008006" key="4">
    <source>
        <dbReference type="Google" id="ProtNLM"/>
    </source>
</evidence>
<keyword evidence="3" id="KW-1185">Reference proteome</keyword>
<dbReference type="RefSeq" id="WP_091411167.1">
    <property type="nucleotide sequence ID" value="NZ_FOAB01000007.1"/>
</dbReference>
<dbReference type="Proteomes" id="UP000198521">
    <property type="component" value="Unassembled WGS sequence"/>
</dbReference>
<feature type="transmembrane region" description="Helical" evidence="1">
    <location>
        <begin position="47"/>
        <end position="70"/>
    </location>
</feature>
<protein>
    <recommendedName>
        <fullName evidence="4">Holin-X, holin superfamily III</fullName>
    </recommendedName>
</protein>
<keyword evidence="1" id="KW-0472">Membrane</keyword>
<proteinExistence type="predicted"/>
<evidence type="ECO:0000313" key="3">
    <source>
        <dbReference type="Proteomes" id="UP000198521"/>
    </source>
</evidence>
<gene>
    <name evidence="2" type="ORF">SAMN04487910_3687</name>
</gene>
<feature type="transmembrane region" description="Helical" evidence="1">
    <location>
        <begin position="76"/>
        <end position="97"/>
    </location>
</feature>
<dbReference type="AlphaFoldDB" id="A0A1H7UFF6"/>
<accession>A0A1H7UFF6</accession>
<dbReference type="EMBL" id="FOAB01000007">
    <property type="protein sequence ID" value="SEL94967.1"/>
    <property type="molecule type" value="Genomic_DNA"/>
</dbReference>
<sequence length="115" mass="12792">MGVFNAINETSNKAIDHGESYVKSSQEYYKLKVFQQLTKSFSFLSKLAIIGSLLFLGLIFLTVAGAIWLGEIVGSTPLACIIMAASLFLCTIIAYLTRKEIDKNIIKKISKEFFD</sequence>
<keyword evidence="1" id="KW-1133">Transmembrane helix</keyword>
<reference evidence="2 3" key="1">
    <citation type="submission" date="2016-10" db="EMBL/GenBank/DDBJ databases">
        <authorList>
            <person name="de Groot N.N."/>
        </authorList>
    </citation>
    <scope>NUCLEOTIDE SEQUENCE [LARGE SCALE GENOMIC DNA]</scope>
    <source>
        <strain evidence="2 3">DSM 25232</strain>
    </source>
</reference>